<protein>
    <submittedName>
        <fullName evidence="1">Uncharacterized protein</fullName>
    </submittedName>
</protein>
<comment type="caution">
    <text evidence="1">The sequence shown here is derived from an EMBL/GenBank/DDBJ whole genome shotgun (WGS) entry which is preliminary data.</text>
</comment>
<organism evidence="1 2">
    <name type="scientific">Lasiodiplodia mahajangana</name>
    <dbReference type="NCBI Taxonomy" id="1108764"/>
    <lineage>
        <taxon>Eukaryota</taxon>
        <taxon>Fungi</taxon>
        <taxon>Dikarya</taxon>
        <taxon>Ascomycota</taxon>
        <taxon>Pezizomycotina</taxon>
        <taxon>Dothideomycetes</taxon>
        <taxon>Dothideomycetes incertae sedis</taxon>
        <taxon>Botryosphaeriales</taxon>
        <taxon>Botryosphaeriaceae</taxon>
        <taxon>Lasiodiplodia</taxon>
    </lineage>
</organism>
<keyword evidence="2" id="KW-1185">Reference proteome</keyword>
<evidence type="ECO:0000313" key="2">
    <source>
        <dbReference type="Proteomes" id="UP001153332"/>
    </source>
</evidence>
<dbReference type="Proteomes" id="UP001153332">
    <property type="component" value="Unassembled WGS sequence"/>
</dbReference>
<accession>A0ACC2JV41</accession>
<dbReference type="EMBL" id="JAPUUL010000353">
    <property type="protein sequence ID" value="KAJ8131128.1"/>
    <property type="molecule type" value="Genomic_DNA"/>
</dbReference>
<reference evidence="1" key="1">
    <citation type="submission" date="2022-12" db="EMBL/GenBank/DDBJ databases">
        <title>Genome Sequence of Lasiodiplodia mahajangana.</title>
        <authorList>
            <person name="Buettner E."/>
        </authorList>
    </citation>
    <scope>NUCLEOTIDE SEQUENCE</scope>
    <source>
        <strain evidence="1">VT137</strain>
    </source>
</reference>
<proteinExistence type="predicted"/>
<sequence length="2334" mass="257207">MPVAGPNGVGSTAGEDKMVPVAVVGMACRFPGDATSPAAFYDMLIRGRSAWSEVPKSRYNIDAYWHPSKDRVGTTTARGAHWIKEDPALFDASVGVHAFAWRILVSMTAAEATTLDPQLRMLMEVTFECLENEYPNMMFDDLDNIPLYAAVGSGTTMLANRLSHFYDLRGPSVALDTACSGGLVATHLGCQSIRSGESRMSLVAASQLMLLPDTAVALSRMQFLSPSSRCYTFDDRANGYARGEGVCVMMLKSLDDALRDGDTIRAVIRGSATNQDGRTPGIVQPNSEAQADLIRQTYEAAGLNYADTQYFEAHGTGTAVGDLLELGALATTFGTTKRNTGHPLYVGSVKTNIGHLEGCAGLAGLLKTILSLENGVIMPSLNYKNPNPKLCLEDWHIKVPTELIAWPTDGLRRASVNSFGYGGSNAHCIIDDAYNYLKSRGLYGNTATVHMPSNPIGDDNEGVSSRRVTLSDSNGIQGPSEFPRLFVFSSPKQAALQRLANLYVDYMRDKSLGSSEAADDFIRSFCFTLSNRRSVFQWRAALVASSIDELTSALSQPMKSNRTNQSAGIVYVLTGQGAQWQGMGRELFQYEVFARTITDADKYLTSLGSDWSVLSELNASMEQSKINLAKFSQPLCTILQIALIDLLTHWGVQPAAVVGHSSGEVAAAYATGALSAEDCWKIAYHRGRLSHDINRIAPNLKGSMLSVGLSDNDVQPYLDGLEKVVVACINSPSNVTLSGDGLVLAKLEQRFQSENIFARRLKVEVAYHSPDMQVIADEYLESIKDVRILPTKPVPVMYSSVTGALVPLSELGASYWIHNLVSPVQFSKSVGEIFPALSSEDRRRRHGGLFVDTIMEIGPHSALQGPLRQILAKNGREGEVGYVSVLSRGKDAIVSSLEAVGHLWTKGHSLNLPRINRVETNLRALRPLVDLPNYPWDHTNSFWHESPRTVNHRLKQTPRLDLLGSLVGDSNPLEPRWRNITRLSENPWLSDYKIQAVVSLPVASMLCAVLEAAQQLAHNRARKASKIQGFELRDVLIGDTISVPSGETGVSTALHIKPRKAGTRSRDSFWYEFTFYSEQKDKDIVEHCSGLLQIQYSPDDEMDLEDIAECQNMREVYEKNLPGCKKSMKPERFYDAWRSCGLEWGPRFQGLTEIQTADDIACVTVAIKDTRATMPSQFEYDHLLHPTTLDTCFQATYAPSIGNGEARLPSSISSIYVSADQPKGAGAEFYGFSTLARKGHGSFIGSATLSDKSWSQPKNSDKGSQFYTTGCVERGSDARKGRMGDQEDMFANSVERRCIPTVPETHCEGMSIAFIKRELDTLRSEEYTATTPHLARYDQWVRQHLESINNQNLKLSEPSLVNERLGNNSLAGPDDFSVDVHLMFAVADALRKSLSDGVAERSPGKSDGFLAEYCFNALGIRACNNMIAKWSELSGHKRPDQCILQIGAGSATLALQVLKALKGENGTTPFFSQYVFTDSDTACFESAQELLKAWKDRIQYSRLDLEKDPTDQGFENESFDIILAGHVLHMAKRIDDVLSHCFQLLRPGGKLILGEFTHSLDRVHLVKGIRPTWWQPEDERTSGPLLDEDEWNRRLRLANFSGIDIVTRDSQDETDRCSSMIVTTKPIEAKHSFTDMVLVQARDASDNVKTLSINIIEKLTRLGLDIELVTLEQATARDVNGKMLISDKHVLSLLEAETPFVYGLSETNFALLKRVLIGSRGGLWVSRSNRQLDPSGDPIFCCTVGLLRCLRSEKPEICMHELALSPGIHADSQEAAEFVVRALKSILEAESLNYEAETEIAEHDGRLYIPRVIDDRDLNKSLEMIGKQPATEMQPFFQPGRPLRLDINSLNRLDTLHFIEDSVPPEPLGENDIELEVHVNGLSFVDSMVTMGLVTDRELGVEASGIIKSVGSKVTTVKPGDRVATFCSGACRNLLRMHETFVVKLWDGMSLEEGASLPAAYVTAYQAVYEVGRLAPGETILIHSAVGAIGQAAIQLAQHIGAEIFATEDSEATRQILINEYKIPPDHVFNSRGLSFDKRIMRMTNGKGVDVVLNSLSGDALRRTWECISMFGRFVEVGTSDILNNTGLDMWPFQRNVTFSSVNMQHIVRHSPDLVARALRKSFDLIREGSVGLINPTEVYSYSEMEKAFEMVGRTGLVGKIVLRARPEDLVPVIPRNSNFVHLDGNATYVLVGGLGGIGRSLALFLAQHGAEHIAFISRSGSAKPEAQATMDELKDLGVHATSYKCDVADPEAFEATMTRMSAEMPPVKGAIHAAMVLNDILFEAMTYKQWFETTRHLAIWEAARSATMLQETHTSMDWRNTADPKALPHAHSA</sequence>
<name>A0ACC2JV41_9PEZI</name>
<gene>
    <name evidence="1" type="ORF">O1611_g2501</name>
</gene>
<evidence type="ECO:0000313" key="1">
    <source>
        <dbReference type="EMBL" id="KAJ8131128.1"/>
    </source>
</evidence>